<organism evidence="2 3">
    <name type="scientific">Labeo rohita</name>
    <name type="common">Indian major carp</name>
    <name type="synonym">Cyprinus rohita</name>
    <dbReference type="NCBI Taxonomy" id="84645"/>
    <lineage>
        <taxon>Eukaryota</taxon>
        <taxon>Metazoa</taxon>
        <taxon>Chordata</taxon>
        <taxon>Craniata</taxon>
        <taxon>Vertebrata</taxon>
        <taxon>Euteleostomi</taxon>
        <taxon>Actinopterygii</taxon>
        <taxon>Neopterygii</taxon>
        <taxon>Teleostei</taxon>
        <taxon>Ostariophysi</taxon>
        <taxon>Cypriniformes</taxon>
        <taxon>Cyprinidae</taxon>
        <taxon>Labeoninae</taxon>
        <taxon>Labeonini</taxon>
        <taxon>Labeo</taxon>
    </lineage>
</organism>
<keyword evidence="2" id="KW-0067">ATP-binding</keyword>
<evidence type="ECO:0000256" key="1">
    <source>
        <dbReference type="SAM" id="Coils"/>
    </source>
</evidence>
<dbReference type="EMBL" id="JACTAM010000261">
    <property type="protein sequence ID" value="KAI2647565.1"/>
    <property type="molecule type" value="Genomic_DNA"/>
</dbReference>
<sequence length="68" mass="8056">MTMEFEDFRKKYEKAQEQAQRVREVGKASWVRELEKMRKKAEDEEANKDALSYLKAGLAKLDHFFSGQ</sequence>
<keyword evidence="2" id="KW-0547">Nucleotide-binding</keyword>
<feature type="coiled-coil region" evidence="1">
    <location>
        <begin position="5"/>
        <end position="54"/>
    </location>
</feature>
<proteinExistence type="predicted"/>
<keyword evidence="1" id="KW-0175">Coiled coil</keyword>
<dbReference type="GO" id="GO:0005524">
    <property type="term" value="F:ATP binding"/>
    <property type="evidence" value="ECO:0007669"/>
    <property type="project" value="UniProtKB-KW"/>
</dbReference>
<name>A0ABQ8LB23_LABRO</name>
<dbReference type="Proteomes" id="UP000830375">
    <property type="component" value="Unassembled WGS sequence"/>
</dbReference>
<reference evidence="2 3" key="1">
    <citation type="submission" date="2022-01" db="EMBL/GenBank/DDBJ databases">
        <title>A high-quality chromosome-level genome assembly of rohu carp, Labeo rohita.</title>
        <authorList>
            <person name="Arick M.A. II"/>
            <person name="Hsu C.-Y."/>
            <person name="Magbanua Z."/>
            <person name="Pechanova O."/>
            <person name="Grover C."/>
            <person name="Miller E."/>
            <person name="Thrash A."/>
            <person name="Ezzel L."/>
            <person name="Alam S."/>
            <person name="Benzie J."/>
            <person name="Hamilton M."/>
            <person name="Karsi A."/>
            <person name="Lawrence M.L."/>
            <person name="Peterson D.G."/>
        </authorList>
    </citation>
    <scope>NUCLEOTIDE SEQUENCE [LARGE SCALE GENOMIC DNA]</scope>
    <source>
        <strain evidence="3">BAU-BD-2019</strain>
        <tissue evidence="2">Blood</tissue>
    </source>
</reference>
<protein>
    <submittedName>
        <fullName evidence="2">Potassium-transporting ATPase ATP-binding subunit</fullName>
    </submittedName>
</protein>
<accession>A0ABQ8LB23</accession>
<evidence type="ECO:0000313" key="3">
    <source>
        <dbReference type="Proteomes" id="UP000830375"/>
    </source>
</evidence>
<keyword evidence="3" id="KW-1185">Reference proteome</keyword>
<evidence type="ECO:0000313" key="2">
    <source>
        <dbReference type="EMBL" id="KAI2647565.1"/>
    </source>
</evidence>
<gene>
    <name evidence="2" type="ORF">H4Q32_027268</name>
</gene>
<comment type="caution">
    <text evidence="2">The sequence shown here is derived from an EMBL/GenBank/DDBJ whole genome shotgun (WGS) entry which is preliminary data.</text>
</comment>